<protein>
    <submittedName>
        <fullName evidence="2">Sulfur oxidation protein SoxY</fullName>
    </submittedName>
</protein>
<gene>
    <name evidence="2" type="ORF">DCG58_08675</name>
</gene>
<evidence type="ECO:0000313" key="2">
    <source>
        <dbReference type="EMBL" id="HAE27219.1"/>
    </source>
</evidence>
<reference evidence="2 3" key="1">
    <citation type="journal article" date="2018" name="Nat. Biotechnol.">
        <title>A standardized bacterial taxonomy based on genome phylogeny substantially revises the tree of life.</title>
        <authorList>
            <person name="Parks D.H."/>
            <person name="Chuvochina M."/>
            <person name="Waite D.W."/>
            <person name="Rinke C."/>
            <person name="Skarshewski A."/>
            <person name="Chaumeil P.A."/>
            <person name="Hugenholtz P."/>
        </authorList>
    </citation>
    <scope>NUCLEOTIDE SEQUENCE [LARGE SCALE GENOMIC DNA]</scope>
    <source>
        <strain evidence="2">UBA8733</strain>
    </source>
</reference>
<dbReference type="Gene3D" id="2.60.40.2470">
    <property type="entry name" value="SoxY domain"/>
    <property type="match status" value="1"/>
</dbReference>
<dbReference type="PROSITE" id="PS51318">
    <property type="entry name" value="TAT"/>
    <property type="match status" value="1"/>
</dbReference>
<dbReference type="InterPro" id="IPR038162">
    <property type="entry name" value="SoxY_sf"/>
</dbReference>
<sequence>MPQDEQTPFGLTCTRRALLASSGAMSIASVLAPLASATPEDADQAIRDIFGDRPINEGKVTVTLPPIAENGNSVPIGITVDSPMTDDDFVKQIVVLSPRNPIATIARFRLGPHAGRADISTRVRMAGTQTLRVVAEMSDGTLWAGTGSTYVTLAACVIG</sequence>
<dbReference type="InterPro" id="IPR016568">
    <property type="entry name" value="Sulphur_oxidation_SoxY"/>
</dbReference>
<dbReference type="RefSeq" id="WP_272988278.1">
    <property type="nucleotide sequence ID" value="NZ_CAJWRG010000079.1"/>
</dbReference>
<evidence type="ECO:0000259" key="1">
    <source>
        <dbReference type="Pfam" id="PF13501"/>
    </source>
</evidence>
<dbReference type="PIRSF" id="PIRSF010312">
    <property type="entry name" value="Sulphur_oxidation_SoxY"/>
    <property type="match status" value="1"/>
</dbReference>
<evidence type="ECO:0000313" key="3">
    <source>
        <dbReference type="Proteomes" id="UP000259610"/>
    </source>
</evidence>
<dbReference type="Proteomes" id="UP000259610">
    <property type="component" value="Unassembled WGS sequence"/>
</dbReference>
<accession>A0A3B9GXP5</accession>
<proteinExistence type="predicted"/>
<dbReference type="InterPro" id="IPR006311">
    <property type="entry name" value="TAT_signal"/>
</dbReference>
<dbReference type="AlphaFoldDB" id="A0A3B9GXP5"/>
<organism evidence="2 3">
    <name type="scientific">Hyphomonas adhaerens</name>
    <dbReference type="NCBI Taxonomy" id="81029"/>
    <lineage>
        <taxon>Bacteria</taxon>
        <taxon>Pseudomonadati</taxon>
        <taxon>Pseudomonadota</taxon>
        <taxon>Alphaproteobacteria</taxon>
        <taxon>Hyphomonadales</taxon>
        <taxon>Hyphomonadaceae</taxon>
        <taxon>Hyphomonas</taxon>
    </lineage>
</organism>
<comment type="caution">
    <text evidence="2">The sequence shown here is derived from an EMBL/GenBank/DDBJ whole genome shotgun (WGS) entry which is preliminary data.</text>
</comment>
<dbReference type="InterPro" id="IPR032711">
    <property type="entry name" value="SoxY"/>
</dbReference>
<feature type="domain" description="Ig-like SoxY" evidence="1">
    <location>
        <begin position="47"/>
        <end position="156"/>
    </location>
</feature>
<name>A0A3B9GXP5_9PROT</name>
<dbReference type="Pfam" id="PF13501">
    <property type="entry name" value="SoxY"/>
    <property type="match status" value="1"/>
</dbReference>
<dbReference type="EMBL" id="DMAN01000191">
    <property type="protein sequence ID" value="HAE27219.1"/>
    <property type="molecule type" value="Genomic_DNA"/>
</dbReference>